<feature type="compositionally biased region" description="Basic and acidic residues" evidence="1">
    <location>
        <begin position="11"/>
        <end position="25"/>
    </location>
</feature>
<evidence type="ECO:0000313" key="3">
    <source>
        <dbReference type="Proteomes" id="UP000019376"/>
    </source>
</evidence>
<evidence type="ECO:0000256" key="1">
    <source>
        <dbReference type="SAM" id="MobiDB-lite"/>
    </source>
</evidence>
<dbReference type="STRING" id="933388.S8AYL7"/>
<dbReference type="AlphaFoldDB" id="S8AYL7"/>
<dbReference type="eggNOG" id="ENOG502T2AW">
    <property type="taxonomic scope" value="Eukaryota"/>
</dbReference>
<protein>
    <submittedName>
        <fullName evidence="2">Uncharacterized protein</fullName>
    </submittedName>
</protein>
<keyword evidence="3" id="KW-1185">Reference proteome</keyword>
<dbReference type="OrthoDB" id="5337545at2759"/>
<feature type="compositionally biased region" description="Polar residues" evidence="1">
    <location>
        <begin position="26"/>
        <end position="64"/>
    </location>
</feature>
<reference evidence="2 3" key="1">
    <citation type="journal article" date="2013" name="PLoS ONE">
        <title>Genomic and secretomic analyses reveal unique features of the lignocellulolytic enzyme system of Penicillium decumbens.</title>
        <authorList>
            <person name="Liu G."/>
            <person name="Zhang L."/>
            <person name="Wei X."/>
            <person name="Zou G."/>
            <person name="Qin Y."/>
            <person name="Ma L."/>
            <person name="Li J."/>
            <person name="Zheng H."/>
            <person name="Wang S."/>
            <person name="Wang C."/>
            <person name="Xun L."/>
            <person name="Zhao G.-P."/>
            <person name="Zhou Z."/>
            <person name="Qu Y."/>
        </authorList>
    </citation>
    <scope>NUCLEOTIDE SEQUENCE [LARGE SCALE GENOMIC DNA]</scope>
    <source>
        <strain evidence="3">114-2 / CGMCC 5302</strain>
    </source>
</reference>
<feature type="compositionally biased region" description="Basic and acidic residues" evidence="1">
    <location>
        <begin position="138"/>
        <end position="152"/>
    </location>
</feature>
<gene>
    <name evidence="2" type="ORF">PDE_06448</name>
</gene>
<name>S8AYL7_PENO1</name>
<dbReference type="EMBL" id="KB644413">
    <property type="protein sequence ID" value="EPS31493.1"/>
    <property type="molecule type" value="Genomic_DNA"/>
</dbReference>
<dbReference type="Proteomes" id="UP000019376">
    <property type="component" value="Unassembled WGS sequence"/>
</dbReference>
<dbReference type="HOGENOM" id="CLU_041579_1_0_1"/>
<evidence type="ECO:0000313" key="2">
    <source>
        <dbReference type="EMBL" id="EPS31493.1"/>
    </source>
</evidence>
<feature type="region of interest" description="Disordered" evidence="1">
    <location>
        <begin position="183"/>
        <end position="272"/>
    </location>
</feature>
<feature type="compositionally biased region" description="Basic and acidic residues" evidence="1">
    <location>
        <begin position="183"/>
        <end position="196"/>
    </location>
</feature>
<proteinExistence type="predicted"/>
<organism evidence="2 3">
    <name type="scientific">Penicillium oxalicum (strain 114-2 / CGMCC 5302)</name>
    <name type="common">Penicillium decumbens</name>
    <dbReference type="NCBI Taxonomy" id="933388"/>
    <lineage>
        <taxon>Eukaryota</taxon>
        <taxon>Fungi</taxon>
        <taxon>Dikarya</taxon>
        <taxon>Ascomycota</taxon>
        <taxon>Pezizomycotina</taxon>
        <taxon>Eurotiomycetes</taxon>
        <taxon>Eurotiomycetidae</taxon>
        <taxon>Eurotiales</taxon>
        <taxon>Aspergillaceae</taxon>
        <taxon>Penicillium</taxon>
    </lineage>
</organism>
<sequence length="410" mass="43456">MSDSDIPESMRGTRDSTSRTDRENVNRSATNETTTASQPQRSPSLDKQGSGSTSFASRIQSSATGLARSVLQGAGSSADAAKTLASATQGKAAGPSAAGVDGSQRWASRDVIAQRGSGAGAGAGAGSTADGTGVAESFRNEATRMGHDRRGGFELPLMSEESFQQTGALAGNDTVQSHADWRAVHSSDTSRGHLQDELLGGKGKQRMDSPSQLDLAHAWKHAQPESNSPQVRGHEPRPDDGAAVVSLLADPSFDPDFGGPEDLDLDIDAAPPPLTESEIKMLESFRKQIGDSTNMHTSPQQTGLSSLSLVPDIDTFLQQNDPSAFTGQGVHSDAKSSLTLRDSVLEYLPGAADWVTVHERYHDEVWGYLRPALEAAKAEVEERNQSDSEEGAIDGPAVRRLKMILGHMQR</sequence>
<feature type="region of interest" description="Disordered" evidence="1">
    <location>
        <begin position="1"/>
        <end position="152"/>
    </location>
</feature>
<accession>S8AYL7</accession>
<dbReference type="PhylomeDB" id="S8AYL7"/>